<keyword evidence="10" id="KW-1185">Reference proteome</keyword>
<evidence type="ECO:0000256" key="8">
    <source>
        <dbReference type="SAM" id="Phobius"/>
    </source>
</evidence>
<evidence type="ECO:0000256" key="3">
    <source>
        <dbReference type="ARBA" id="ARBA00022475"/>
    </source>
</evidence>
<evidence type="ECO:0000256" key="5">
    <source>
        <dbReference type="ARBA" id="ARBA00022989"/>
    </source>
</evidence>
<name>A0ABY6MXL2_9ALTE</name>
<keyword evidence="4 7" id="KW-0812">Transmembrane</keyword>
<accession>A0ABY6MXL2</accession>
<keyword evidence="6 8" id="KW-0472">Membrane</keyword>
<reference evidence="9" key="1">
    <citation type="submission" date="2022-06" db="EMBL/GenBank/DDBJ databases">
        <title>Alkalimarinus sp. nov., isolated from gut of a Alitta virens.</title>
        <authorList>
            <person name="Yang A.I."/>
            <person name="Shin N.-R."/>
        </authorList>
    </citation>
    <scope>NUCLEOTIDE SEQUENCE</scope>
    <source>
        <strain evidence="9">A2M4</strain>
    </source>
</reference>
<proteinExistence type="inferred from homology"/>
<dbReference type="PANTHER" id="PTHR30558:SF3">
    <property type="entry name" value="BIOPOLYMER TRANSPORT PROTEIN EXBD-RELATED"/>
    <property type="match status" value="1"/>
</dbReference>
<evidence type="ECO:0000256" key="2">
    <source>
        <dbReference type="ARBA" id="ARBA00005811"/>
    </source>
</evidence>
<keyword evidence="3" id="KW-1003">Cell membrane</keyword>
<dbReference type="PANTHER" id="PTHR30558">
    <property type="entry name" value="EXBD MEMBRANE COMPONENT OF PMF-DRIVEN MACROMOLECULE IMPORT SYSTEM"/>
    <property type="match status" value="1"/>
</dbReference>
<evidence type="ECO:0000256" key="4">
    <source>
        <dbReference type="ARBA" id="ARBA00022692"/>
    </source>
</evidence>
<keyword evidence="7" id="KW-0653">Protein transport</keyword>
<dbReference type="InterPro" id="IPR003400">
    <property type="entry name" value="ExbD"/>
</dbReference>
<evidence type="ECO:0000256" key="6">
    <source>
        <dbReference type="ARBA" id="ARBA00023136"/>
    </source>
</evidence>
<comment type="subcellular location">
    <subcellularLocation>
        <location evidence="1">Cell membrane</location>
        <topology evidence="1">Single-pass membrane protein</topology>
    </subcellularLocation>
    <subcellularLocation>
        <location evidence="7">Cell membrane</location>
        <topology evidence="7">Single-pass type II membrane protein</topology>
    </subcellularLocation>
</comment>
<evidence type="ECO:0000313" key="10">
    <source>
        <dbReference type="Proteomes" id="UP001163739"/>
    </source>
</evidence>
<gene>
    <name evidence="9" type="ORF">NKI27_10750</name>
</gene>
<sequence length="141" mass="15653">MNFVQVPISSKNQNDENLIPLINVVFLMLIFFMVAGVIRETDNSSINYPKSLSVNEIADKTITVIVNKASEVKLNKQAVSLKQLSDQLNKRVLEELDPQDLYIILKVDGAVAAESLQGVLKAIRQVGLLKVQLITEFGEIT</sequence>
<organism evidence="9 10">
    <name type="scientific">Alkalimarinus alittae</name>
    <dbReference type="NCBI Taxonomy" id="2961619"/>
    <lineage>
        <taxon>Bacteria</taxon>
        <taxon>Pseudomonadati</taxon>
        <taxon>Pseudomonadota</taxon>
        <taxon>Gammaproteobacteria</taxon>
        <taxon>Alteromonadales</taxon>
        <taxon>Alteromonadaceae</taxon>
        <taxon>Alkalimarinus</taxon>
    </lineage>
</organism>
<feature type="transmembrane region" description="Helical" evidence="8">
    <location>
        <begin position="18"/>
        <end position="38"/>
    </location>
</feature>
<protein>
    <submittedName>
        <fullName evidence="9">Biopolymer transporter ExbD</fullName>
    </submittedName>
</protein>
<evidence type="ECO:0000256" key="7">
    <source>
        <dbReference type="RuleBase" id="RU003879"/>
    </source>
</evidence>
<dbReference type="Pfam" id="PF02472">
    <property type="entry name" value="ExbD"/>
    <property type="match status" value="1"/>
</dbReference>
<dbReference type="EMBL" id="CP100390">
    <property type="protein sequence ID" value="UZE94566.1"/>
    <property type="molecule type" value="Genomic_DNA"/>
</dbReference>
<keyword evidence="5 8" id="KW-1133">Transmembrane helix</keyword>
<evidence type="ECO:0000256" key="1">
    <source>
        <dbReference type="ARBA" id="ARBA00004162"/>
    </source>
</evidence>
<keyword evidence="7" id="KW-0813">Transport</keyword>
<dbReference type="RefSeq" id="WP_265046058.1">
    <property type="nucleotide sequence ID" value="NZ_CP100390.1"/>
</dbReference>
<dbReference type="Proteomes" id="UP001163739">
    <property type="component" value="Chromosome"/>
</dbReference>
<comment type="similarity">
    <text evidence="2 7">Belongs to the ExbD/TolR family.</text>
</comment>
<dbReference type="Gene3D" id="3.30.420.270">
    <property type="match status" value="1"/>
</dbReference>
<evidence type="ECO:0000313" key="9">
    <source>
        <dbReference type="EMBL" id="UZE94566.1"/>
    </source>
</evidence>